<feature type="transmembrane region" description="Helical" evidence="5">
    <location>
        <begin position="63"/>
        <end position="85"/>
    </location>
</feature>
<dbReference type="NCBIfam" id="NF000825">
    <property type="entry name" value="PRK00068.1"/>
    <property type="match status" value="1"/>
</dbReference>
<evidence type="ECO:0000256" key="1">
    <source>
        <dbReference type="ARBA" id="ARBA00022475"/>
    </source>
</evidence>
<evidence type="ECO:0000256" key="4">
    <source>
        <dbReference type="ARBA" id="ARBA00023136"/>
    </source>
</evidence>
<evidence type="ECO:0000313" key="8">
    <source>
        <dbReference type="Proteomes" id="UP001055337"/>
    </source>
</evidence>
<organism evidence="7 8">
    <name type="scientific">Mycolicibacterium crocinum</name>
    <dbReference type="NCBI Taxonomy" id="388459"/>
    <lineage>
        <taxon>Bacteria</taxon>
        <taxon>Bacillati</taxon>
        <taxon>Actinomycetota</taxon>
        <taxon>Actinomycetes</taxon>
        <taxon>Mycobacteriales</taxon>
        <taxon>Mycobacteriaceae</taxon>
        <taxon>Mycolicibacterium</taxon>
    </lineage>
</organism>
<feature type="compositionally biased region" description="Low complexity" evidence="6">
    <location>
        <begin position="942"/>
        <end position="952"/>
    </location>
</feature>
<dbReference type="EMBL" id="CP092362">
    <property type="protein sequence ID" value="ULN43159.1"/>
    <property type="molecule type" value="Genomic_DNA"/>
</dbReference>
<evidence type="ECO:0000313" key="7">
    <source>
        <dbReference type="EMBL" id="ULN43159.1"/>
    </source>
</evidence>
<protein>
    <recommendedName>
        <fullName evidence="5">UPF0182 protein MI149_08870</fullName>
    </recommendedName>
</protein>
<feature type="compositionally biased region" description="Low complexity" evidence="6">
    <location>
        <begin position="902"/>
        <end position="912"/>
    </location>
</feature>
<sequence length="1001" mass="108100">MSMRPGARMPKLTRRSRILIGIALTVVVLLLVGPRLVDAYVDWLWFGELGYRSVFSTVLVTRIVVFLVATLVVGAIVFAGLTLAYRTRPVFVPTAGPNDPVARYRTAVMARLKLFGIGVPAVIGLFSGAIAQSYWARVQLFLHGGDFGVTDPQFGKDLGFYAFDLPFYRLVLTYLFIAVFLAFLANLVGHYIFGGIRLAGRSGALSRPARIQLVALIGTLVLLKAVAYWFDRYELLSHTRGGKPFTGAGYTDINAVLPAKLILMAIALICAAAVFSALVLRDLRIPAIGLVLLLLSSLIVGAGWPLVVEQISVKPNAAQKESEYISRSIAATRQAYGLTNDHVTYRDYSGTAPTTAQQVAADRATTSNIRVLDPTIISPAFTQFQQGKNFYYFPDQLSIDRYQGPDGELRDYVVAARELNPDRLQDNQRDWINRHTVYTHGNGFIASPANTVRGIANDPNQNGGYPEFLASVVGANGNVVSPGPAPLDQPRVYFGPVISNTAADYAIVGKNGADREYDYETNTEAKNYTYTGSGGVPIGNWLARTVFAAKFAERNFLFSNVIGNNSKILFNRDPAQRVEAVAPWLTTDSSVYPAIVNKRMVWVIDGYTTLDNYPYSELTSLSSATADSNEVAVNRLAPDKQVSYIRNSVKATVDAYDGSVTLYAQDESDPVLKAWMSVFPGTVKPKSEITPDLAAHLRYPEDLFKVQRMLLAKYHVDDPVTFFSTSDFWDVPLDPNPTASSYQPPYYIVAKDLARNTNSSSFQLTSAMNRFRRDFLAAYISASSDPETYGRITVLTIPGQVNGPKLAFNAISTDTAVSQDLGVIGRDNQNRIRWGNLLTLPVGQGGLIYVSPVYASPGTSDAASSYPRLIRVAMMYNDKVGYGPTVSTALDGIFGAGAGATATGPAPASGPGSQPPASRPPAAAPAPVPGSAPEVPTPPVAVTPATPGVPTTLSPAKSAALQDVETALGAVQEAQKNGNFADYGDALQRLDDAMKKYEAAK</sequence>
<evidence type="ECO:0000256" key="6">
    <source>
        <dbReference type="SAM" id="MobiDB-lite"/>
    </source>
</evidence>
<feature type="compositionally biased region" description="Pro residues" evidence="6">
    <location>
        <begin position="913"/>
        <end position="941"/>
    </location>
</feature>
<evidence type="ECO:0000256" key="5">
    <source>
        <dbReference type="HAMAP-Rule" id="MF_01600"/>
    </source>
</evidence>
<keyword evidence="2 5" id="KW-0812">Transmembrane</keyword>
<keyword evidence="4 5" id="KW-0472">Membrane</keyword>
<keyword evidence="3 5" id="KW-1133">Transmembrane helix</keyword>
<dbReference type="PANTHER" id="PTHR39344:SF1">
    <property type="entry name" value="UPF0182 PROTEIN SLL1060"/>
    <property type="match status" value="1"/>
</dbReference>
<accession>A0ABY3TU04</accession>
<dbReference type="Pfam" id="PF03699">
    <property type="entry name" value="UPF0182"/>
    <property type="match status" value="1"/>
</dbReference>
<dbReference type="NCBIfam" id="NF009097">
    <property type="entry name" value="PRK12438.1"/>
    <property type="match status" value="1"/>
</dbReference>
<proteinExistence type="inferred from homology"/>
<gene>
    <name evidence="7" type="ORF">MI149_08870</name>
</gene>
<dbReference type="Proteomes" id="UP001055337">
    <property type="component" value="Chromosome"/>
</dbReference>
<evidence type="ECO:0000256" key="2">
    <source>
        <dbReference type="ARBA" id="ARBA00022692"/>
    </source>
</evidence>
<feature type="transmembrane region" description="Helical" evidence="5">
    <location>
        <begin position="287"/>
        <end position="307"/>
    </location>
</feature>
<comment type="subcellular location">
    <subcellularLocation>
        <location evidence="5">Cell membrane</location>
        <topology evidence="5">Multi-pass membrane protein</topology>
    </subcellularLocation>
</comment>
<feature type="transmembrane region" description="Helical" evidence="5">
    <location>
        <begin position="171"/>
        <end position="193"/>
    </location>
</feature>
<comment type="similarity">
    <text evidence="5">Belongs to the UPF0182 family.</text>
</comment>
<feature type="region of interest" description="Disordered" evidence="6">
    <location>
        <begin position="902"/>
        <end position="957"/>
    </location>
</feature>
<comment type="caution">
    <text evidence="5">Lacks conserved residue(s) required for the propagation of feature annotation.</text>
</comment>
<name>A0ABY3TU04_9MYCO</name>
<feature type="transmembrane region" description="Helical" evidence="5">
    <location>
        <begin position="114"/>
        <end position="135"/>
    </location>
</feature>
<keyword evidence="1 5" id="KW-1003">Cell membrane</keyword>
<reference evidence="7" key="1">
    <citation type="submission" date="2022-08" db="EMBL/GenBank/DDBJ databases">
        <title>Whole genome sequencing of non-tuberculosis mycobacteria type-strains.</title>
        <authorList>
            <person name="Igarashi Y."/>
            <person name="Osugi A."/>
            <person name="Mitarai S."/>
        </authorList>
    </citation>
    <scope>NUCLEOTIDE SEQUENCE</scope>
    <source>
        <strain evidence="7">JCM 16369</strain>
    </source>
</reference>
<dbReference type="PANTHER" id="PTHR39344">
    <property type="entry name" value="UPF0182 PROTEIN SLL1060"/>
    <property type="match status" value="1"/>
</dbReference>
<feature type="transmembrane region" description="Helical" evidence="5">
    <location>
        <begin position="213"/>
        <end position="230"/>
    </location>
</feature>
<evidence type="ECO:0000256" key="3">
    <source>
        <dbReference type="ARBA" id="ARBA00022989"/>
    </source>
</evidence>
<dbReference type="RefSeq" id="WP_240179464.1">
    <property type="nucleotide sequence ID" value="NZ_CP092362.2"/>
</dbReference>
<feature type="transmembrane region" description="Helical" evidence="5">
    <location>
        <begin position="261"/>
        <end position="280"/>
    </location>
</feature>
<dbReference type="HAMAP" id="MF_01600">
    <property type="entry name" value="UPF0182"/>
    <property type="match status" value="1"/>
</dbReference>
<dbReference type="InterPro" id="IPR005372">
    <property type="entry name" value="UPF0182"/>
</dbReference>
<keyword evidence="8" id="KW-1185">Reference proteome</keyword>